<evidence type="ECO:0000313" key="5">
    <source>
        <dbReference type="EMBL" id="TDV41392.1"/>
    </source>
</evidence>
<evidence type="ECO:0000256" key="1">
    <source>
        <dbReference type="ARBA" id="ARBA00004370"/>
    </source>
</evidence>
<evidence type="ECO:0000256" key="3">
    <source>
        <dbReference type="SAM" id="MobiDB-lite"/>
    </source>
</evidence>
<name>A0A4R7UZ32_9PSEU</name>
<comment type="subcellular location">
    <subcellularLocation>
        <location evidence="1">Membrane</location>
    </subcellularLocation>
</comment>
<evidence type="ECO:0000256" key="2">
    <source>
        <dbReference type="ARBA" id="ARBA00023136"/>
    </source>
</evidence>
<organism evidence="5 6">
    <name type="scientific">Actinophytocola oryzae</name>
    <dbReference type="NCBI Taxonomy" id="502181"/>
    <lineage>
        <taxon>Bacteria</taxon>
        <taxon>Bacillati</taxon>
        <taxon>Actinomycetota</taxon>
        <taxon>Actinomycetes</taxon>
        <taxon>Pseudonocardiales</taxon>
        <taxon>Pseudonocardiaceae</taxon>
    </lineage>
</organism>
<dbReference type="Proteomes" id="UP000294927">
    <property type="component" value="Unassembled WGS sequence"/>
</dbReference>
<evidence type="ECO:0000313" key="6">
    <source>
        <dbReference type="Proteomes" id="UP000294927"/>
    </source>
</evidence>
<protein>
    <submittedName>
        <fullName evidence="5">Mce-associated membrane protein</fullName>
    </submittedName>
</protein>
<feature type="transmembrane region" description="Helical" evidence="4">
    <location>
        <begin position="60"/>
        <end position="80"/>
    </location>
</feature>
<dbReference type="PANTHER" id="PTHR37042">
    <property type="entry name" value="OUTER MEMBRANE PROTEIN RV1973"/>
    <property type="match status" value="1"/>
</dbReference>
<keyword evidence="4" id="KW-1133">Transmembrane helix</keyword>
<dbReference type="AlphaFoldDB" id="A0A4R7UZ32"/>
<accession>A0A4R7UZ32</accession>
<reference evidence="5 6" key="1">
    <citation type="submission" date="2019-03" db="EMBL/GenBank/DDBJ databases">
        <title>Genomic Encyclopedia of Archaeal and Bacterial Type Strains, Phase II (KMG-II): from individual species to whole genera.</title>
        <authorList>
            <person name="Goeker M."/>
        </authorList>
    </citation>
    <scope>NUCLEOTIDE SEQUENCE [LARGE SCALE GENOMIC DNA]</scope>
    <source>
        <strain evidence="5 6">DSM 45499</strain>
    </source>
</reference>
<feature type="region of interest" description="Disordered" evidence="3">
    <location>
        <begin position="1"/>
        <end position="51"/>
    </location>
</feature>
<keyword evidence="2 4" id="KW-0472">Membrane</keyword>
<gene>
    <name evidence="5" type="ORF">CLV71_12082</name>
</gene>
<proteinExistence type="predicted"/>
<evidence type="ECO:0000256" key="4">
    <source>
        <dbReference type="SAM" id="Phobius"/>
    </source>
</evidence>
<dbReference type="EMBL" id="SOCP01000020">
    <property type="protein sequence ID" value="TDV41392.1"/>
    <property type="molecule type" value="Genomic_DNA"/>
</dbReference>
<sequence length="222" mass="24120">MTTRTDDDRDLALDAEDIVEDAEDIVEEDDRDLAAEVDDDPPDEDGETSRWSRFRSPRRLSIALGVVAALLVGVGAWAFVAAGNLRDSPAAQNSALVDTGRTAEVSAAITNALNQIFSYSYDKTDVTEKAAKDVLRGDARGTYDKLFAEVRDKAPTQKLVLTTRVVYAAVQSLEGDRAQLFVFLDQSATRVDTNTTSAAAAQLSITAKHEDGHWVITDMAPR</sequence>
<comment type="caution">
    <text evidence="5">The sequence shown here is derived from an EMBL/GenBank/DDBJ whole genome shotgun (WGS) entry which is preliminary data.</text>
</comment>
<dbReference type="RefSeq" id="WP_243867161.1">
    <property type="nucleotide sequence ID" value="NZ_SOCP01000020.1"/>
</dbReference>
<keyword evidence="6" id="KW-1185">Reference proteome</keyword>
<dbReference type="PANTHER" id="PTHR37042:SF4">
    <property type="entry name" value="OUTER MEMBRANE PROTEIN RV1973"/>
    <property type="match status" value="1"/>
</dbReference>
<dbReference type="GO" id="GO:0016020">
    <property type="term" value="C:membrane"/>
    <property type="evidence" value="ECO:0007669"/>
    <property type="project" value="UniProtKB-SubCell"/>
</dbReference>
<feature type="compositionally biased region" description="Acidic residues" evidence="3">
    <location>
        <begin position="13"/>
        <end position="46"/>
    </location>
</feature>
<feature type="compositionally biased region" description="Basic and acidic residues" evidence="3">
    <location>
        <begin position="1"/>
        <end position="12"/>
    </location>
</feature>
<keyword evidence="4" id="KW-0812">Transmembrane</keyword>